<dbReference type="OrthoDB" id="1028096at2"/>
<evidence type="ECO:0008006" key="3">
    <source>
        <dbReference type="Google" id="ProtNLM"/>
    </source>
</evidence>
<sequence>MALAFSLTAGATPSDNDTVVIEKPRRVKIIVGDSLQHVEVWGSEGNPAYHYENSIQLVDSNYVSTSAINDETWKFSIAGFSKKRGRKAQTECSMNFAAGFNNAVGMPSGADIQPFKSWELWWIVADWAYRPWRNQHAFSIGLGLDWRNYRMTDDLRFVKDKRAVALDAYPSGSQPRFSRIKVFSINVPISYRFEGKRIGFSIGPVINFNTYGSLKTRYTLNNHKVKDVDTDVRISPVTVDFMGKLLLHGLPDVYFKYSPCNLLRDGYGPKFRTLSFGLMF</sequence>
<accession>H1HMT0</accession>
<dbReference type="HOGENOM" id="CLU_965977_0_0_10"/>
<name>H1HMT0_9BACT</name>
<evidence type="ECO:0000313" key="1">
    <source>
        <dbReference type="EMBL" id="EHO70267.1"/>
    </source>
</evidence>
<dbReference type="Proteomes" id="UP000003167">
    <property type="component" value="Unassembled WGS sequence"/>
</dbReference>
<dbReference type="PATRIC" id="fig|999422.3.peg.1544"/>
<proteinExistence type="predicted"/>
<keyword evidence="2" id="KW-1185">Reference proteome</keyword>
<organism evidence="1 2">
    <name type="scientific">Segatella maculosa OT 289</name>
    <dbReference type="NCBI Taxonomy" id="999422"/>
    <lineage>
        <taxon>Bacteria</taxon>
        <taxon>Pseudomonadati</taxon>
        <taxon>Bacteroidota</taxon>
        <taxon>Bacteroidia</taxon>
        <taxon>Bacteroidales</taxon>
        <taxon>Prevotellaceae</taxon>
        <taxon>Segatella</taxon>
    </lineage>
</organism>
<protein>
    <recommendedName>
        <fullName evidence="3">Outer membrane protein beta-barrel domain-containing protein</fullName>
    </recommendedName>
</protein>
<comment type="caution">
    <text evidence="1">The sequence shown here is derived from an EMBL/GenBank/DDBJ whole genome shotgun (WGS) entry which is preliminary data.</text>
</comment>
<dbReference type="STRING" id="999422.HMPREF9944_01474"/>
<dbReference type="EMBL" id="AGEK01000027">
    <property type="protein sequence ID" value="EHO70267.1"/>
    <property type="molecule type" value="Genomic_DNA"/>
</dbReference>
<reference evidence="1 2" key="1">
    <citation type="submission" date="2011-12" db="EMBL/GenBank/DDBJ databases">
        <title>The Genome Sequence of Prevotella maculosa OT 289.</title>
        <authorList>
            <consortium name="The Broad Institute Genome Sequencing Platform"/>
            <person name="Earl A."/>
            <person name="Ward D."/>
            <person name="Feldgarden M."/>
            <person name="Gevers D."/>
            <person name="Izard J."/>
            <person name="Blanton J.M."/>
            <person name="Mathney J."/>
            <person name="Tanner A.C."/>
            <person name="Dewhirst F.E."/>
            <person name="Young S.K."/>
            <person name="Zeng Q."/>
            <person name="Gargeya S."/>
            <person name="Fitzgerald M."/>
            <person name="Haas B."/>
            <person name="Abouelleil A."/>
            <person name="Alvarado L."/>
            <person name="Arachchi H.M."/>
            <person name="Berlin A."/>
            <person name="Chapman S.B."/>
            <person name="Gearin G."/>
            <person name="Goldberg J."/>
            <person name="Griggs A."/>
            <person name="Gujja S."/>
            <person name="Hansen M."/>
            <person name="Heiman D."/>
            <person name="Howarth C."/>
            <person name="Larimer J."/>
            <person name="Lui A."/>
            <person name="MacDonald P.J.P."/>
            <person name="McCowen C."/>
            <person name="Montmayeur A."/>
            <person name="Murphy C."/>
            <person name="Neiman D."/>
            <person name="Pearson M."/>
            <person name="Priest M."/>
            <person name="Roberts A."/>
            <person name="Saif S."/>
            <person name="Shea T."/>
            <person name="Sisk P."/>
            <person name="Stolte C."/>
            <person name="Sykes S."/>
            <person name="Wortman J."/>
            <person name="Nusbaum C."/>
            <person name="Birren B."/>
        </authorList>
    </citation>
    <scope>NUCLEOTIDE SEQUENCE [LARGE SCALE GENOMIC DNA]</scope>
    <source>
        <strain evidence="1 2">OT 289</strain>
    </source>
</reference>
<dbReference type="AlphaFoldDB" id="H1HMT0"/>
<gene>
    <name evidence="1" type="ORF">HMPREF9944_01474</name>
</gene>
<evidence type="ECO:0000313" key="2">
    <source>
        <dbReference type="Proteomes" id="UP000003167"/>
    </source>
</evidence>